<reference evidence="2 3" key="2">
    <citation type="journal article" date="2010" name="J. Bacteriol.">
        <title>Complete genome sequence of Methanothermobacter marburgensis, a methanoarchaeon model organism.</title>
        <authorList>
            <person name="Liesegang H."/>
            <person name="Kaster A.K."/>
            <person name="Wiezer A."/>
            <person name="Goenrich M."/>
            <person name="Wollherr A."/>
            <person name="Seedorf H."/>
            <person name="Gottschalk G."/>
            <person name="Thauer R.K."/>
        </authorList>
    </citation>
    <scope>NUCLEOTIDE SEQUENCE [LARGE SCALE GENOMIC DNA]</scope>
    <source>
        <strain evidence="3">ATCC BAA-927 / DSM 2133 / JCM 14651 / NBRC 100331 / OCM 82 / Marburg</strain>
    </source>
</reference>
<dbReference type="AlphaFoldDB" id="D9PWA2"/>
<dbReference type="PaxDb" id="79929-MTBMA_c09050"/>
<evidence type="ECO:0000313" key="2">
    <source>
        <dbReference type="EMBL" id="ADL58500.1"/>
    </source>
</evidence>
<dbReference type="Proteomes" id="UP000000345">
    <property type="component" value="Chromosome"/>
</dbReference>
<protein>
    <recommendedName>
        <fullName evidence="1">Orc1-like AAA ATPase domain-containing protein</fullName>
    </recommendedName>
</protein>
<evidence type="ECO:0000313" key="3">
    <source>
        <dbReference type="Proteomes" id="UP000000345"/>
    </source>
</evidence>
<feature type="domain" description="Orc1-like AAA ATPase" evidence="1">
    <location>
        <begin position="15"/>
        <end position="111"/>
    </location>
</feature>
<proteinExistence type="predicted"/>
<reference key="1">
    <citation type="submission" date="2009-08" db="EMBL/GenBank/DDBJ databases">
        <title>The genome sequence of Methanothermobacter marburgensis.</title>
        <authorList>
            <person name="Kaster A."/>
            <person name="Seedorf H."/>
            <person name="Goenrich M."/>
            <person name="Wiezer A."/>
            <person name="Liesegang H."/>
            <person name="Thauer R."/>
            <person name="Gottschalk G."/>
        </authorList>
    </citation>
    <scope>NUCLEOTIDE SEQUENCE</scope>
    <source>
        <strain>Marburg</strain>
    </source>
</reference>
<dbReference type="Gene3D" id="3.40.50.300">
    <property type="entry name" value="P-loop containing nucleotide triphosphate hydrolases"/>
    <property type="match status" value="1"/>
</dbReference>
<name>D9PWA2_METTM</name>
<organism evidence="2 3">
    <name type="scientific">Methanothermobacter marburgensis (strain ATCC BAA-927 / DSM 2133 / JCM 14651 / NBRC 100331 / OCM 82 / Marburg)</name>
    <name type="common">Methanobacterium thermoautotrophicum</name>
    <dbReference type="NCBI Taxonomy" id="79929"/>
    <lineage>
        <taxon>Archaea</taxon>
        <taxon>Methanobacteriati</taxon>
        <taxon>Methanobacteriota</taxon>
        <taxon>Methanomada group</taxon>
        <taxon>Methanobacteria</taxon>
        <taxon>Methanobacteriales</taxon>
        <taxon>Methanobacteriaceae</taxon>
        <taxon>Methanothermobacter</taxon>
    </lineage>
</organism>
<dbReference type="Pfam" id="PF13191">
    <property type="entry name" value="AAA_16"/>
    <property type="match status" value="1"/>
</dbReference>
<sequence length="291" mass="32954">MSSMPIISLNRTNDFFGREKEIRRINEALNDPGFVVVTGKMGSGKTAILRRIQEENSTRTTFIDMRCTDIRRTHEGIPDFRRITVLARTVEWNVLLDSMPPEKSSIIDAWKMSQLHCMRCAVAVRYSEGLIRDIQEELPGAAVVEVPPLTERDTERYISLKAPGFRAVRAGIEYIHEVTDGMPLFIDSFLNVLSDGIIYGPVLLEENFKAKFQQIAFPWIAELNSLTLREKNILSLLKEGPLGGDEIPAGSSELEELELRGLIELHGDKWNLDSELLRRVIVELENQTGCI</sequence>
<dbReference type="PANTHER" id="PTHR34301">
    <property type="entry name" value="DNA-BINDING PROTEIN-RELATED"/>
    <property type="match status" value="1"/>
</dbReference>
<dbReference type="InterPro" id="IPR041664">
    <property type="entry name" value="AAA_16"/>
</dbReference>
<dbReference type="EMBL" id="CP001710">
    <property type="protein sequence ID" value="ADL58500.1"/>
    <property type="molecule type" value="Genomic_DNA"/>
</dbReference>
<keyword evidence="3" id="KW-1185">Reference proteome</keyword>
<dbReference type="KEGG" id="mmg:MTBMA_c09050"/>
<accession>D9PWA2</accession>
<dbReference type="PANTHER" id="PTHR34301:SF8">
    <property type="entry name" value="ATPASE DOMAIN-CONTAINING PROTEIN"/>
    <property type="match status" value="1"/>
</dbReference>
<dbReference type="HOGENOM" id="CLU_955159_0_0_2"/>
<evidence type="ECO:0000259" key="1">
    <source>
        <dbReference type="Pfam" id="PF13191"/>
    </source>
</evidence>
<dbReference type="SUPFAM" id="SSF52540">
    <property type="entry name" value="P-loop containing nucleoside triphosphate hydrolases"/>
    <property type="match status" value="1"/>
</dbReference>
<dbReference type="InterPro" id="IPR027417">
    <property type="entry name" value="P-loop_NTPase"/>
</dbReference>
<gene>
    <name evidence="2" type="ordered locus">MTBMA_c09050</name>
</gene>